<dbReference type="CDD" id="cd04301">
    <property type="entry name" value="NAT_SF"/>
    <property type="match status" value="1"/>
</dbReference>
<accession>A0A1G9TT58</accession>
<reference evidence="3" key="1">
    <citation type="submission" date="2016-10" db="EMBL/GenBank/DDBJ databases">
        <authorList>
            <person name="Varghese N."/>
            <person name="Submissions S."/>
        </authorList>
    </citation>
    <scope>NUCLEOTIDE SEQUENCE [LARGE SCALE GENOMIC DNA]</scope>
    <source>
        <strain evidence="3">CGMCC 1.6854</strain>
    </source>
</reference>
<protein>
    <recommendedName>
        <fullName evidence="1">N-acetyltransferase domain-containing protein</fullName>
    </recommendedName>
</protein>
<evidence type="ECO:0000313" key="2">
    <source>
        <dbReference type="EMBL" id="SDM50842.1"/>
    </source>
</evidence>
<dbReference type="InterPro" id="IPR016181">
    <property type="entry name" value="Acyl_CoA_acyltransferase"/>
</dbReference>
<keyword evidence="3" id="KW-1185">Reference proteome</keyword>
<dbReference type="OrthoDB" id="9812289at2"/>
<evidence type="ECO:0000259" key="1">
    <source>
        <dbReference type="PROSITE" id="PS51186"/>
    </source>
</evidence>
<proteinExistence type="predicted"/>
<gene>
    <name evidence="2" type="ORF">SAMN04488137_0482</name>
</gene>
<dbReference type="PROSITE" id="PS51186">
    <property type="entry name" value="GNAT"/>
    <property type="match status" value="1"/>
</dbReference>
<dbReference type="InterPro" id="IPR038740">
    <property type="entry name" value="BioF2-like_GNAT_dom"/>
</dbReference>
<dbReference type="EMBL" id="FNHW01000001">
    <property type="protein sequence ID" value="SDM50842.1"/>
    <property type="molecule type" value="Genomic_DNA"/>
</dbReference>
<dbReference type="RefSeq" id="WP_090232269.1">
    <property type="nucleotide sequence ID" value="NZ_FNHW01000001.1"/>
</dbReference>
<sequence length="155" mass="17609">MAITYTHFDTYPDRKTVEGIIQLHNKIFGGSDDLAGRMKEKPGLQIDVAIHGEKMVGYKIGYALNREQFYSWLGGVDANYRKQGIASTLMDQQHQQVKDSGYKAVQTKTKNKWRSMLILNIKSGFDIIGTYTDEEGEPKIILEKKLWNEMGGSKC</sequence>
<dbReference type="Gene3D" id="3.40.630.30">
    <property type="match status" value="1"/>
</dbReference>
<dbReference type="GO" id="GO:0016747">
    <property type="term" value="F:acyltransferase activity, transferring groups other than amino-acyl groups"/>
    <property type="evidence" value="ECO:0007669"/>
    <property type="project" value="InterPro"/>
</dbReference>
<feature type="domain" description="N-acetyltransferase" evidence="1">
    <location>
        <begin position="6"/>
        <end position="147"/>
    </location>
</feature>
<dbReference type="STRING" id="459525.SAMN04488137_0482"/>
<dbReference type="AlphaFoldDB" id="A0A1G9TT58"/>
<dbReference type="Proteomes" id="UP000199544">
    <property type="component" value="Unassembled WGS sequence"/>
</dbReference>
<evidence type="ECO:0000313" key="3">
    <source>
        <dbReference type="Proteomes" id="UP000199544"/>
    </source>
</evidence>
<organism evidence="2 3">
    <name type="scientific">Fictibacillus solisalsi</name>
    <dbReference type="NCBI Taxonomy" id="459525"/>
    <lineage>
        <taxon>Bacteria</taxon>
        <taxon>Bacillati</taxon>
        <taxon>Bacillota</taxon>
        <taxon>Bacilli</taxon>
        <taxon>Bacillales</taxon>
        <taxon>Fictibacillaceae</taxon>
        <taxon>Fictibacillus</taxon>
    </lineage>
</organism>
<dbReference type="Pfam" id="PF13480">
    <property type="entry name" value="Acetyltransf_6"/>
    <property type="match status" value="1"/>
</dbReference>
<name>A0A1G9TT58_9BACL</name>
<dbReference type="InterPro" id="IPR000182">
    <property type="entry name" value="GNAT_dom"/>
</dbReference>
<dbReference type="SUPFAM" id="SSF55729">
    <property type="entry name" value="Acyl-CoA N-acyltransferases (Nat)"/>
    <property type="match status" value="1"/>
</dbReference>